<dbReference type="SUPFAM" id="SSF56112">
    <property type="entry name" value="Protein kinase-like (PK-like)"/>
    <property type="match status" value="1"/>
</dbReference>
<reference evidence="3" key="1">
    <citation type="submission" date="2020-08" db="EMBL/GenBank/DDBJ databases">
        <title>Plant Genome Project.</title>
        <authorList>
            <person name="Zhang R.-G."/>
        </authorList>
    </citation>
    <scope>NUCLEOTIDE SEQUENCE</scope>
    <source>
        <strain evidence="3">WSP0</strain>
        <tissue evidence="3">Leaf</tissue>
    </source>
</reference>
<sequence length="101" mass="11618">MYRNRRSYLTFQIPYEYLTPLQAAVGVVQQGLRPTIPKNAHPKLAELLRKCWQQDPTSRPDFSEITETLQQIAKEVEGEGDDRRKEKSSGGFLSVLRRGLN</sequence>
<accession>A0AAV6K5G1</accession>
<evidence type="ECO:0000313" key="4">
    <source>
        <dbReference type="Proteomes" id="UP000823749"/>
    </source>
</evidence>
<dbReference type="InterPro" id="IPR001245">
    <property type="entry name" value="Ser-Thr/Tyr_kinase_cat_dom"/>
</dbReference>
<keyword evidence="4" id="KW-1185">Reference proteome</keyword>
<evidence type="ECO:0000313" key="3">
    <source>
        <dbReference type="EMBL" id="KAG5547595.1"/>
    </source>
</evidence>
<dbReference type="InterPro" id="IPR051681">
    <property type="entry name" value="Ser/Thr_Kinases-Pseudokinases"/>
</dbReference>
<dbReference type="AlphaFoldDB" id="A0AAV6K5G1"/>
<dbReference type="Proteomes" id="UP000823749">
    <property type="component" value="Chromosome 5"/>
</dbReference>
<feature type="compositionally biased region" description="Basic and acidic residues" evidence="1">
    <location>
        <begin position="75"/>
        <end position="88"/>
    </location>
</feature>
<comment type="caution">
    <text evidence="3">The sequence shown here is derived from an EMBL/GenBank/DDBJ whole genome shotgun (WGS) entry which is preliminary data.</text>
</comment>
<dbReference type="EMBL" id="JACTNZ010000005">
    <property type="protein sequence ID" value="KAG5547595.1"/>
    <property type="molecule type" value="Genomic_DNA"/>
</dbReference>
<dbReference type="GO" id="GO:0004674">
    <property type="term" value="F:protein serine/threonine kinase activity"/>
    <property type="evidence" value="ECO:0007669"/>
    <property type="project" value="TreeGrafter"/>
</dbReference>
<feature type="domain" description="Serine-threonine/tyrosine-protein kinase catalytic" evidence="2">
    <location>
        <begin position="12"/>
        <end position="69"/>
    </location>
</feature>
<dbReference type="PANTHER" id="PTHR44329">
    <property type="entry name" value="SERINE/THREONINE-PROTEIN KINASE TNNI3K-RELATED"/>
    <property type="match status" value="1"/>
</dbReference>
<organism evidence="3 4">
    <name type="scientific">Rhododendron griersonianum</name>
    <dbReference type="NCBI Taxonomy" id="479676"/>
    <lineage>
        <taxon>Eukaryota</taxon>
        <taxon>Viridiplantae</taxon>
        <taxon>Streptophyta</taxon>
        <taxon>Embryophyta</taxon>
        <taxon>Tracheophyta</taxon>
        <taxon>Spermatophyta</taxon>
        <taxon>Magnoliopsida</taxon>
        <taxon>eudicotyledons</taxon>
        <taxon>Gunneridae</taxon>
        <taxon>Pentapetalae</taxon>
        <taxon>asterids</taxon>
        <taxon>Ericales</taxon>
        <taxon>Ericaceae</taxon>
        <taxon>Ericoideae</taxon>
        <taxon>Rhodoreae</taxon>
        <taxon>Rhododendron</taxon>
    </lineage>
</organism>
<gene>
    <name evidence="3" type="ORF">RHGRI_013330</name>
</gene>
<proteinExistence type="predicted"/>
<evidence type="ECO:0000256" key="1">
    <source>
        <dbReference type="SAM" id="MobiDB-lite"/>
    </source>
</evidence>
<dbReference type="Gene3D" id="1.10.510.10">
    <property type="entry name" value="Transferase(Phosphotransferase) domain 1"/>
    <property type="match status" value="1"/>
</dbReference>
<evidence type="ECO:0000259" key="2">
    <source>
        <dbReference type="Pfam" id="PF07714"/>
    </source>
</evidence>
<feature type="region of interest" description="Disordered" evidence="1">
    <location>
        <begin position="75"/>
        <end position="101"/>
    </location>
</feature>
<dbReference type="Pfam" id="PF07714">
    <property type="entry name" value="PK_Tyr_Ser-Thr"/>
    <property type="match status" value="1"/>
</dbReference>
<name>A0AAV6K5G1_9ERIC</name>
<dbReference type="InterPro" id="IPR011009">
    <property type="entry name" value="Kinase-like_dom_sf"/>
</dbReference>
<dbReference type="PANTHER" id="PTHR44329:SF128">
    <property type="entry name" value="SERINE_THREONINE-PROTEIN KINASE STY46"/>
    <property type="match status" value="1"/>
</dbReference>
<protein>
    <recommendedName>
        <fullName evidence="2">Serine-threonine/tyrosine-protein kinase catalytic domain-containing protein</fullName>
    </recommendedName>
</protein>